<evidence type="ECO:0000313" key="12">
    <source>
        <dbReference type="EMBL" id="KAL2650798.1"/>
    </source>
</evidence>
<evidence type="ECO:0000256" key="8">
    <source>
        <dbReference type="RuleBase" id="RU003346"/>
    </source>
</evidence>
<gene>
    <name evidence="12" type="ORF">R1flu_018926</name>
</gene>
<dbReference type="AlphaFoldDB" id="A0ABD1ZH86"/>
<protein>
    <recommendedName>
        <fullName evidence="11">Major facilitator superfamily (MFS) profile domain-containing protein</fullName>
    </recommendedName>
</protein>
<dbReference type="EMBL" id="JBHFFA010000001">
    <property type="protein sequence ID" value="KAL2650798.1"/>
    <property type="molecule type" value="Genomic_DNA"/>
</dbReference>
<evidence type="ECO:0000256" key="2">
    <source>
        <dbReference type="ARBA" id="ARBA00022448"/>
    </source>
</evidence>
<dbReference type="PANTHER" id="PTHR23503:SF103">
    <property type="entry name" value="PLASTIDIC GLUCOSE TRANSPORTER 1-RELATED"/>
    <property type="match status" value="1"/>
</dbReference>
<evidence type="ECO:0000256" key="5">
    <source>
        <dbReference type="ARBA" id="ARBA00022692"/>
    </source>
</evidence>
<dbReference type="NCBIfam" id="TIGR00879">
    <property type="entry name" value="SP"/>
    <property type="match status" value="1"/>
</dbReference>
<dbReference type="PRINTS" id="PR00171">
    <property type="entry name" value="SUGRTRNSPORT"/>
</dbReference>
<dbReference type="InterPro" id="IPR003663">
    <property type="entry name" value="Sugar/inositol_transpt"/>
</dbReference>
<feature type="region of interest" description="Disordered" evidence="9">
    <location>
        <begin position="79"/>
        <end position="98"/>
    </location>
</feature>
<dbReference type="Gene3D" id="1.20.1250.20">
    <property type="entry name" value="MFS general substrate transporter like domains"/>
    <property type="match status" value="1"/>
</dbReference>
<feature type="domain" description="Major facilitator superfamily (MFS) profile" evidence="11">
    <location>
        <begin position="117"/>
        <end position="539"/>
    </location>
</feature>
<accession>A0ABD1ZH86</accession>
<feature type="transmembrane region" description="Helical" evidence="10">
    <location>
        <begin position="353"/>
        <end position="376"/>
    </location>
</feature>
<feature type="transmembrane region" description="Helical" evidence="10">
    <location>
        <begin position="210"/>
        <end position="231"/>
    </location>
</feature>
<evidence type="ECO:0000313" key="13">
    <source>
        <dbReference type="Proteomes" id="UP001605036"/>
    </source>
</evidence>
<evidence type="ECO:0000256" key="3">
    <source>
        <dbReference type="ARBA" id="ARBA00022475"/>
    </source>
</evidence>
<dbReference type="InterPro" id="IPR005829">
    <property type="entry name" value="Sugar_transporter_CS"/>
</dbReference>
<dbReference type="PANTHER" id="PTHR23503">
    <property type="entry name" value="SOLUTE CARRIER FAMILY 2"/>
    <property type="match status" value="1"/>
</dbReference>
<reference evidence="12 13" key="1">
    <citation type="submission" date="2024-09" db="EMBL/GenBank/DDBJ databases">
        <title>Chromosome-scale assembly of Riccia fluitans.</title>
        <authorList>
            <person name="Paukszto L."/>
            <person name="Sawicki J."/>
            <person name="Karawczyk K."/>
            <person name="Piernik-Szablinska J."/>
            <person name="Szczecinska M."/>
            <person name="Mazdziarz M."/>
        </authorList>
    </citation>
    <scope>NUCLEOTIDE SEQUENCE [LARGE SCALE GENOMIC DNA]</scope>
    <source>
        <strain evidence="12">Rf_01</strain>
        <tissue evidence="12">Aerial parts of the thallus</tissue>
    </source>
</reference>
<evidence type="ECO:0000256" key="1">
    <source>
        <dbReference type="ARBA" id="ARBA00004651"/>
    </source>
</evidence>
<dbReference type="PROSITE" id="PS00216">
    <property type="entry name" value="SUGAR_TRANSPORT_1"/>
    <property type="match status" value="1"/>
</dbReference>
<feature type="transmembrane region" description="Helical" evidence="10">
    <location>
        <begin position="511"/>
        <end position="535"/>
    </location>
</feature>
<feature type="transmembrane region" description="Helical" evidence="10">
    <location>
        <begin position="243"/>
        <end position="263"/>
    </location>
</feature>
<feature type="transmembrane region" description="Helical" evidence="10">
    <location>
        <begin position="485"/>
        <end position="505"/>
    </location>
</feature>
<keyword evidence="13" id="KW-1185">Reference proteome</keyword>
<comment type="caution">
    <text evidence="12">The sequence shown here is derived from an EMBL/GenBank/DDBJ whole genome shotgun (WGS) entry which is preliminary data.</text>
</comment>
<evidence type="ECO:0000256" key="6">
    <source>
        <dbReference type="ARBA" id="ARBA00022989"/>
    </source>
</evidence>
<dbReference type="InterPro" id="IPR005828">
    <property type="entry name" value="MFS_sugar_transport-like"/>
</dbReference>
<feature type="transmembrane region" description="Helical" evidence="10">
    <location>
        <begin position="188"/>
        <end position="204"/>
    </location>
</feature>
<organism evidence="12 13">
    <name type="scientific">Riccia fluitans</name>
    <dbReference type="NCBI Taxonomy" id="41844"/>
    <lineage>
        <taxon>Eukaryota</taxon>
        <taxon>Viridiplantae</taxon>
        <taxon>Streptophyta</taxon>
        <taxon>Embryophyta</taxon>
        <taxon>Marchantiophyta</taxon>
        <taxon>Marchantiopsida</taxon>
        <taxon>Marchantiidae</taxon>
        <taxon>Marchantiales</taxon>
        <taxon>Ricciaceae</taxon>
        <taxon>Riccia</taxon>
    </lineage>
</organism>
<dbReference type="PROSITE" id="PS00217">
    <property type="entry name" value="SUGAR_TRANSPORT_2"/>
    <property type="match status" value="1"/>
</dbReference>
<evidence type="ECO:0000256" key="4">
    <source>
        <dbReference type="ARBA" id="ARBA00022597"/>
    </source>
</evidence>
<dbReference type="PROSITE" id="PS50850">
    <property type="entry name" value="MFS"/>
    <property type="match status" value="1"/>
</dbReference>
<feature type="transmembrane region" description="Helical" evidence="10">
    <location>
        <begin position="114"/>
        <end position="133"/>
    </location>
</feature>
<dbReference type="InterPro" id="IPR036259">
    <property type="entry name" value="MFS_trans_sf"/>
</dbReference>
<dbReference type="GO" id="GO:0005886">
    <property type="term" value="C:plasma membrane"/>
    <property type="evidence" value="ECO:0007669"/>
    <property type="project" value="UniProtKB-SubCell"/>
</dbReference>
<comment type="subcellular location">
    <subcellularLocation>
        <location evidence="1">Cell membrane</location>
        <topology evidence="1">Multi-pass membrane protein</topology>
    </subcellularLocation>
</comment>
<keyword evidence="2 8" id="KW-0813">Transport</keyword>
<evidence type="ECO:0000259" key="11">
    <source>
        <dbReference type="PROSITE" id="PS50850"/>
    </source>
</evidence>
<feature type="transmembrane region" description="Helical" evidence="10">
    <location>
        <begin position="418"/>
        <end position="439"/>
    </location>
</feature>
<feature type="transmembrane region" description="Helical" evidence="10">
    <location>
        <begin position="451"/>
        <end position="473"/>
    </location>
</feature>
<proteinExistence type="inferred from homology"/>
<dbReference type="SUPFAM" id="SSF103473">
    <property type="entry name" value="MFS general substrate transporter"/>
    <property type="match status" value="1"/>
</dbReference>
<keyword evidence="7 10" id="KW-0472">Membrane</keyword>
<evidence type="ECO:0000256" key="10">
    <source>
        <dbReference type="SAM" id="Phobius"/>
    </source>
</evidence>
<dbReference type="Proteomes" id="UP001605036">
    <property type="component" value="Unassembled WGS sequence"/>
</dbReference>
<dbReference type="CDD" id="cd17315">
    <property type="entry name" value="MFS_GLUT_like"/>
    <property type="match status" value="1"/>
</dbReference>
<name>A0ABD1ZH86_9MARC</name>
<keyword evidence="6 10" id="KW-1133">Transmembrane helix</keyword>
<evidence type="ECO:0000256" key="7">
    <source>
        <dbReference type="ARBA" id="ARBA00023136"/>
    </source>
</evidence>
<evidence type="ECO:0000256" key="9">
    <source>
        <dbReference type="SAM" id="MobiDB-lite"/>
    </source>
</evidence>
<feature type="transmembrane region" description="Helical" evidence="10">
    <location>
        <begin position="275"/>
        <end position="294"/>
    </location>
</feature>
<feature type="transmembrane region" description="Helical" evidence="10">
    <location>
        <begin position="153"/>
        <end position="176"/>
    </location>
</feature>
<sequence length="557" mass="59876">MATIKGYGVNHVRSSFSANRILDLGSRLCPCQLDFRTITGRNRRVGAFRKPLRRNLSVPIRELNPGGAERSHLLRRRVQVDGESETPEDTAKVGQETEQAATGVSSWDLSWLPVLPHVITAAMANFLFGYHIGIINGPLESIAKELNFEGNTLLEGFVVSIFIVGAFVGSISGGVLSDSVGRRRTFQICAIPLVVGAALSASAHHVDEVILGRLLVGVGIGVNTALVPLYISEVAPTKYRGALGSLCQIGTCTGLIAALIFGIPAETDPHWWRTMFWVATLPGLLLIGGMQFAVESPRWLGKVGKWDEASVTIENLWGKDKVEGAIEELRNANATKEEEASWSELLSKRYFKVAGIGGALFALQQFAGINGVLYFSSSSFQDAGVTNSIAASAAIGFSNLAGAMVASSLMDSQGRRKLLMGSYTGMAISIGIMVVALNFPMEEQLSHTLSVIGNLTYVFTFALGAGPVTALIIPEMCSTRIRAKALAVSLCVHWVCNFAIGLLFLELVQRFGLSAVYTSFGVVSLLSVLFTNLYIIETKGRSLEEIEKILSGSEVLN</sequence>
<dbReference type="InterPro" id="IPR045263">
    <property type="entry name" value="GLUT"/>
</dbReference>
<keyword evidence="5 10" id="KW-0812">Transmembrane</keyword>
<keyword evidence="4" id="KW-0762">Sugar transport</keyword>
<keyword evidence="3" id="KW-1003">Cell membrane</keyword>
<feature type="transmembrane region" description="Helical" evidence="10">
    <location>
        <begin position="388"/>
        <end position="406"/>
    </location>
</feature>
<dbReference type="FunFam" id="1.20.1250.20:FF:000218">
    <property type="entry name" value="facilitated trehalose transporter Tret1"/>
    <property type="match status" value="1"/>
</dbReference>
<comment type="similarity">
    <text evidence="8">Belongs to the major facilitator superfamily. Sugar transporter (TC 2.A.1.1) family.</text>
</comment>
<dbReference type="InterPro" id="IPR020846">
    <property type="entry name" value="MFS_dom"/>
</dbReference>
<dbReference type="Pfam" id="PF00083">
    <property type="entry name" value="Sugar_tr"/>
    <property type="match status" value="1"/>
</dbReference>